<proteinExistence type="predicted"/>
<dbReference type="InterPro" id="IPR007936">
    <property type="entry name" value="VapE-like_dom"/>
</dbReference>
<evidence type="ECO:0000259" key="2">
    <source>
        <dbReference type="Pfam" id="PF05272"/>
    </source>
</evidence>
<keyword evidence="4" id="KW-1185">Reference proteome</keyword>
<gene>
    <name evidence="3" type="ORF">HMPREF9442_02430</name>
</gene>
<accession>F3QW49</accession>
<dbReference type="PANTHER" id="PTHR34985">
    <property type="entry name" value="SLR0554 PROTEIN"/>
    <property type="match status" value="1"/>
</dbReference>
<feature type="compositionally biased region" description="Polar residues" evidence="1">
    <location>
        <begin position="55"/>
        <end position="69"/>
    </location>
</feature>
<dbReference type="EMBL" id="AFBR01000068">
    <property type="protein sequence ID" value="EGG52318.1"/>
    <property type="molecule type" value="Genomic_DNA"/>
</dbReference>
<organism evidence="3 4">
    <name type="scientific">Paraprevotella xylaniphila YIT 11841</name>
    <dbReference type="NCBI Taxonomy" id="762982"/>
    <lineage>
        <taxon>Bacteria</taxon>
        <taxon>Pseudomonadati</taxon>
        <taxon>Bacteroidota</taxon>
        <taxon>Bacteroidia</taxon>
        <taxon>Bacteroidales</taxon>
        <taxon>Prevotellaceae</taxon>
        <taxon>Paraprevotella</taxon>
    </lineage>
</organism>
<evidence type="ECO:0000313" key="4">
    <source>
        <dbReference type="Proteomes" id="UP000005546"/>
    </source>
</evidence>
<feature type="domain" description="Virulence-associated protein E-like" evidence="2">
    <location>
        <begin position="184"/>
        <end position="296"/>
    </location>
</feature>
<dbReference type="HOGENOM" id="CLU_067000_0_0_10"/>
<evidence type="ECO:0000256" key="1">
    <source>
        <dbReference type="SAM" id="MobiDB-lite"/>
    </source>
</evidence>
<feature type="non-terminal residue" evidence="3">
    <location>
        <position position="300"/>
    </location>
</feature>
<dbReference type="Pfam" id="PF05272">
    <property type="entry name" value="VapE-like_dom"/>
    <property type="match status" value="1"/>
</dbReference>
<dbReference type="PANTHER" id="PTHR34985:SF1">
    <property type="entry name" value="SLR0554 PROTEIN"/>
    <property type="match status" value="1"/>
</dbReference>
<feature type="compositionally biased region" description="Basic and acidic residues" evidence="1">
    <location>
        <begin position="42"/>
        <end position="54"/>
    </location>
</feature>
<reference evidence="3 4" key="1">
    <citation type="submission" date="2011-02" db="EMBL/GenBank/DDBJ databases">
        <authorList>
            <person name="Weinstock G."/>
            <person name="Sodergren E."/>
            <person name="Clifton S."/>
            <person name="Fulton L."/>
            <person name="Fulton B."/>
            <person name="Courtney L."/>
            <person name="Fronick C."/>
            <person name="Harrison M."/>
            <person name="Strong C."/>
            <person name="Farmer C."/>
            <person name="Delahaunty K."/>
            <person name="Markovic C."/>
            <person name="Hall O."/>
            <person name="Minx P."/>
            <person name="Tomlinson C."/>
            <person name="Mitreva M."/>
            <person name="Hou S."/>
            <person name="Chen J."/>
            <person name="Wollam A."/>
            <person name="Pepin K.H."/>
            <person name="Johnson M."/>
            <person name="Bhonagiri V."/>
            <person name="Zhang X."/>
            <person name="Suruliraj S."/>
            <person name="Warren W."/>
            <person name="Chinwalla A."/>
            <person name="Mardis E.R."/>
            <person name="Wilson R.K."/>
        </authorList>
    </citation>
    <scope>NUCLEOTIDE SEQUENCE [LARGE SCALE GENOMIC DNA]</scope>
    <source>
        <strain evidence="3 4">YIT 11841</strain>
    </source>
</reference>
<sequence>MKDLTRAFPFRIFANEKTPKTQSIMDFKKIAHAAVCRWNEKRHADKTADTRRTNLPETGNSTAPQDNTLPETTGAILRVAEAAPAVRETASLKAANLESALGSFLAGRYGFRFNVLTGATEFRCLPDEGNGNFRPVTERDLNAVCLEAHRHGIDCWDRDVARMVHSADVPEYHPFRQYFQRLPAWDGRDRLHDLAARVSDSPLWIQAFHRWMLGLAAQWAGLSDGLHAHSTAPLLVSDEQGLGKSTFCRALLPPQLQAYYTDSVDLARPDKVERQLTEMGLLNLDEFDRIPEKKHPLLKN</sequence>
<dbReference type="Proteomes" id="UP000005546">
    <property type="component" value="Unassembled WGS sequence"/>
</dbReference>
<evidence type="ECO:0000313" key="3">
    <source>
        <dbReference type="EMBL" id="EGG52318.1"/>
    </source>
</evidence>
<dbReference type="STRING" id="762982.HMPREF9442_02430"/>
<comment type="caution">
    <text evidence="3">The sequence shown here is derived from an EMBL/GenBank/DDBJ whole genome shotgun (WGS) entry which is preliminary data.</text>
</comment>
<name>F3QW49_9BACT</name>
<dbReference type="eggNOG" id="COG5545">
    <property type="taxonomic scope" value="Bacteria"/>
</dbReference>
<feature type="region of interest" description="Disordered" evidence="1">
    <location>
        <begin position="42"/>
        <end position="69"/>
    </location>
</feature>
<protein>
    <recommendedName>
        <fullName evidence="2">Virulence-associated protein E-like domain-containing protein</fullName>
    </recommendedName>
</protein>
<dbReference type="AlphaFoldDB" id="F3QW49"/>